<dbReference type="Proteomes" id="UP000178636">
    <property type="component" value="Unassembled WGS sequence"/>
</dbReference>
<dbReference type="EMBL" id="MHLO01000035">
    <property type="protein sequence ID" value="OGZ11344.1"/>
    <property type="molecule type" value="Genomic_DNA"/>
</dbReference>
<name>A0A1G2DCJ2_9BACT</name>
<evidence type="ECO:0000313" key="2">
    <source>
        <dbReference type="Proteomes" id="UP000178636"/>
    </source>
</evidence>
<gene>
    <name evidence="1" type="ORF">A3C93_05395</name>
</gene>
<dbReference type="AlphaFoldDB" id="A0A1G2DCJ2"/>
<proteinExistence type="predicted"/>
<protein>
    <submittedName>
        <fullName evidence="1">Uncharacterized protein</fullName>
    </submittedName>
</protein>
<accession>A0A1G2DCJ2</accession>
<comment type="caution">
    <text evidence="1">The sequence shown here is derived from an EMBL/GenBank/DDBJ whole genome shotgun (WGS) entry which is preliminary data.</text>
</comment>
<evidence type="ECO:0000313" key="1">
    <source>
        <dbReference type="EMBL" id="OGZ11344.1"/>
    </source>
</evidence>
<reference evidence="1 2" key="1">
    <citation type="journal article" date="2016" name="Nat. Commun.">
        <title>Thousands of microbial genomes shed light on interconnected biogeochemical processes in an aquifer system.</title>
        <authorList>
            <person name="Anantharaman K."/>
            <person name="Brown C.T."/>
            <person name="Hug L.A."/>
            <person name="Sharon I."/>
            <person name="Castelle C.J."/>
            <person name="Probst A.J."/>
            <person name="Thomas B.C."/>
            <person name="Singh A."/>
            <person name="Wilkins M.J."/>
            <person name="Karaoz U."/>
            <person name="Brodie E.L."/>
            <person name="Williams K.H."/>
            <person name="Hubbard S.S."/>
            <person name="Banfield J.F."/>
        </authorList>
    </citation>
    <scope>NUCLEOTIDE SEQUENCE [LARGE SCALE GENOMIC DNA]</scope>
</reference>
<organism evidence="1 2">
    <name type="scientific">Candidatus Lloydbacteria bacterium RIFCSPHIGHO2_02_FULL_54_17</name>
    <dbReference type="NCBI Taxonomy" id="1798664"/>
    <lineage>
        <taxon>Bacteria</taxon>
        <taxon>Candidatus Lloydiibacteriota</taxon>
    </lineage>
</organism>
<sequence>MKAVLEVSFKVLKIRLYNVVAPQPWGATVTHSQGIVKGRIDTLLEGEMKRIREYANNGHVALGDEVLEYFRWRDGA</sequence>